<evidence type="ECO:0000313" key="2">
    <source>
        <dbReference type="EMBL" id="MBB3042502.1"/>
    </source>
</evidence>
<comment type="caution">
    <text evidence="2">The sequence shown here is derived from an EMBL/GenBank/DDBJ whole genome shotgun (WGS) entry which is preliminary data.</text>
</comment>
<name>A0A7W4VVG8_9ACTN</name>
<reference evidence="2 3" key="1">
    <citation type="submission" date="2020-08" db="EMBL/GenBank/DDBJ databases">
        <title>Sequencing the genomes of 1000 actinobacteria strains.</title>
        <authorList>
            <person name="Klenk H.-P."/>
        </authorList>
    </citation>
    <scope>NUCLEOTIDE SEQUENCE [LARGE SCALE GENOMIC DNA]</scope>
    <source>
        <strain evidence="2 3">DSM 105498</strain>
    </source>
</reference>
<dbReference type="EMBL" id="JACHWR010000002">
    <property type="protein sequence ID" value="MBB3042502.1"/>
    <property type="molecule type" value="Genomic_DNA"/>
</dbReference>
<organism evidence="2 3">
    <name type="scientific">Nocardioides soli</name>
    <dbReference type="NCBI Taxonomy" id="1036020"/>
    <lineage>
        <taxon>Bacteria</taxon>
        <taxon>Bacillati</taxon>
        <taxon>Actinomycetota</taxon>
        <taxon>Actinomycetes</taxon>
        <taxon>Propionibacteriales</taxon>
        <taxon>Nocardioidaceae</taxon>
        <taxon>Nocardioides</taxon>
    </lineage>
</organism>
<feature type="region of interest" description="Disordered" evidence="1">
    <location>
        <begin position="1"/>
        <end position="25"/>
    </location>
</feature>
<dbReference type="RefSeq" id="WP_183592462.1">
    <property type="nucleotide sequence ID" value="NZ_JACHWR010000002.1"/>
</dbReference>
<gene>
    <name evidence="2" type="ORF">FHU40_002320</name>
</gene>
<evidence type="ECO:0000313" key="3">
    <source>
        <dbReference type="Proteomes" id="UP000589626"/>
    </source>
</evidence>
<sequence>MMNVEPPNGSDAPPERREREERTGAAVNDYVAMVARHRPYRDTSPRRTIPFRDFRQEVRRHRPSDLLPTLAALALAGGDPPFSAQWLATMPPWAIALAARESILWGNEHRKEGVTGDDLRRLFNAHNDVVGVPRERDDNFVLGMLTQVAYEQFPYQESIFEEVSRTHALLVDGLSAVNLEVLSEKAWEEMLGAPLGQVVGATFFLQVAASKNAGWFDHKWLDRPDMQEIYDVWPREVIERRALELSSTFEEFKAAYHAAPHPPDGNERYSFNPLVERPFVRMNDGRYLAPQPRLILRTITPGALYYRGIRALGEPFARDLGKLTERYVGRQLKSIKPTPDLYPEILYGKPEQASTDWFLVLPSVVVMFEVKSARFGLLERAAAPGFEKRTKSLIDKAVGQLIRSSTEIDARNPAFEHIPSDRPRIGVLVTAEPHYLANSHWTRETVQQAPFPTLTASLRDIELLAALPLDEVERQLVEIANDPDRSTWSLGTAFDRSKKQGPNVVLQEAWDSYPWLEELDIDEDQ</sequence>
<accession>A0A7W4VVG8</accession>
<evidence type="ECO:0000256" key="1">
    <source>
        <dbReference type="SAM" id="MobiDB-lite"/>
    </source>
</evidence>
<dbReference type="AlphaFoldDB" id="A0A7W4VVG8"/>
<keyword evidence="3" id="KW-1185">Reference proteome</keyword>
<feature type="compositionally biased region" description="Basic and acidic residues" evidence="1">
    <location>
        <begin position="13"/>
        <end position="23"/>
    </location>
</feature>
<proteinExistence type="predicted"/>
<protein>
    <submittedName>
        <fullName evidence="2">Uncharacterized protein</fullName>
    </submittedName>
</protein>
<dbReference type="Proteomes" id="UP000589626">
    <property type="component" value="Unassembled WGS sequence"/>
</dbReference>